<dbReference type="AlphaFoldDB" id="A0A7U9BXT4"/>
<evidence type="ECO:0000256" key="1">
    <source>
        <dbReference type="SAM" id="Phobius"/>
    </source>
</evidence>
<accession>A0A7U9BXT4</accession>
<evidence type="ECO:0008006" key="4">
    <source>
        <dbReference type="Google" id="ProtNLM"/>
    </source>
</evidence>
<dbReference type="Proteomes" id="UP000005756">
    <property type="component" value="Unassembled WGS sequence"/>
</dbReference>
<gene>
    <name evidence="2" type="ORF">KUC_3600</name>
</gene>
<keyword evidence="1" id="KW-1133">Transmembrane helix</keyword>
<dbReference type="Pfam" id="PF05742">
    <property type="entry name" value="TANGO2"/>
    <property type="match status" value="1"/>
</dbReference>
<dbReference type="InterPro" id="IPR008551">
    <property type="entry name" value="TANGO2"/>
</dbReference>
<dbReference type="PANTHER" id="PTHR17985:SF8">
    <property type="entry name" value="TRANSPORT AND GOLGI ORGANIZATION PROTEIN 2 HOMOLOG"/>
    <property type="match status" value="1"/>
</dbReference>
<keyword evidence="1" id="KW-0812">Transmembrane</keyword>
<protein>
    <recommendedName>
        <fullName evidence="4">NRDE family protein</fullName>
    </recommendedName>
</protein>
<evidence type="ECO:0000313" key="2">
    <source>
        <dbReference type="EMBL" id="EHJ91158.1"/>
    </source>
</evidence>
<reference evidence="2 3" key="1">
    <citation type="submission" date="2011-10" db="EMBL/GenBank/DDBJ databases">
        <authorList>
            <person name="Quillaguamn J."/>
            <person name="Guzmn D."/>
            <person name="Balderrama-Subieta A."/>
            <person name="Cardona-Ortuo C."/>
            <person name="Guevara-Martnez M."/>
            <person name="Callisaya-Quispe N."/>
        </authorList>
    </citation>
    <scope>NUCLEOTIDE SEQUENCE [LARGE SCALE GENOMIC DNA]</scope>
    <source>
        <strain evidence="2 3">LC1</strain>
    </source>
</reference>
<dbReference type="EMBL" id="JH393260">
    <property type="protein sequence ID" value="EHJ91158.1"/>
    <property type="molecule type" value="Genomic_DNA"/>
</dbReference>
<organism evidence="2 3">
    <name type="scientific">Vreelandella boliviensis LC1</name>
    <dbReference type="NCBI Taxonomy" id="1072583"/>
    <lineage>
        <taxon>Bacteria</taxon>
        <taxon>Pseudomonadati</taxon>
        <taxon>Pseudomonadota</taxon>
        <taxon>Gammaproteobacteria</taxon>
        <taxon>Oceanospirillales</taxon>
        <taxon>Halomonadaceae</taxon>
        <taxon>Vreelandella</taxon>
    </lineage>
</organism>
<sequence length="316" mass="34811">MGYLPTLTPLQCDDLCYKHDIEVSVRLRFVTVMLLLRLTFSTLFVYEFVMCLISFAWQPGTTTPLRLMGNRDEFYARPTAPLGEWQDTPELVGGRDLEAGGSWLAAKPGGVVAALTNVRDLQLSVPPGAPSRGELVANALQCGDIEAWLTKLSEGEALRYAGFNLLVATPQRLWHLHRGRDRLALSEVAPGVHGLSNADLNSPWPKLLHVRGALEHTLLPSGYFQAWPTAVQRAMQNPQEAAVEELPDTGVGLELERQLSAAFIVGERYGTRATSWLTLDSHGHIEITEQRFGPLGRFEGETTLALPNRITKSGFA</sequence>
<proteinExistence type="predicted"/>
<dbReference type="PANTHER" id="PTHR17985">
    <property type="entry name" value="SER/THR-RICH PROTEIN T10 IN DGCR REGION"/>
    <property type="match status" value="1"/>
</dbReference>
<keyword evidence="1" id="KW-0472">Membrane</keyword>
<name>A0A7U9BXT4_9GAMM</name>
<feature type="transmembrane region" description="Helical" evidence="1">
    <location>
        <begin position="34"/>
        <end position="57"/>
    </location>
</feature>
<evidence type="ECO:0000313" key="3">
    <source>
        <dbReference type="Proteomes" id="UP000005756"/>
    </source>
</evidence>